<sequence>MLTGHYYLQKHLHRIGLAVSPVCPLCPQDDMSADHLDACPELADIRSQFSDKDHFYKLSILYWAARRKMAE</sequence>
<organism evidence="1">
    <name type="scientific">Triatoma infestans</name>
    <name type="common">Assassin bug</name>
    <dbReference type="NCBI Taxonomy" id="30076"/>
    <lineage>
        <taxon>Eukaryota</taxon>
        <taxon>Metazoa</taxon>
        <taxon>Ecdysozoa</taxon>
        <taxon>Arthropoda</taxon>
        <taxon>Hexapoda</taxon>
        <taxon>Insecta</taxon>
        <taxon>Pterygota</taxon>
        <taxon>Neoptera</taxon>
        <taxon>Paraneoptera</taxon>
        <taxon>Hemiptera</taxon>
        <taxon>Heteroptera</taxon>
        <taxon>Panheteroptera</taxon>
        <taxon>Cimicomorpha</taxon>
        <taxon>Reduviidae</taxon>
        <taxon>Triatominae</taxon>
        <taxon>Triatoma</taxon>
    </lineage>
</organism>
<name>A0A170YH45_TRIIF</name>
<accession>A0A170YH45</accession>
<reference evidence="1" key="2">
    <citation type="journal article" date="2017" name="J. Med. Entomol.">
        <title>Transcriptome Analysis of the Triatoma infestans (Hemiptera: Reduviidae) Integument.</title>
        <authorList>
            <person name="Calderon-Fernandez G.M."/>
            <person name="Moriconi D.E."/>
            <person name="Dulbecco A.B."/>
            <person name="Juarez M.P."/>
        </authorList>
    </citation>
    <scope>NUCLEOTIDE SEQUENCE</scope>
    <source>
        <strain evidence="1">Int1</strain>
        <tissue evidence="1">Integument</tissue>
    </source>
</reference>
<dbReference type="EMBL" id="GEMB01003305">
    <property type="protein sequence ID" value="JAR99909.1"/>
    <property type="molecule type" value="Transcribed_RNA"/>
</dbReference>
<evidence type="ECO:0000313" key="1">
    <source>
        <dbReference type="EMBL" id="JAR99909.1"/>
    </source>
</evidence>
<dbReference type="AlphaFoldDB" id="A0A170YH45"/>
<proteinExistence type="predicted"/>
<protein>
    <submittedName>
        <fullName evidence="1">Serine threonine-protein phosphatase 6 regulatory ankyrin repeat subunit b-like protein</fullName>
    </submittedName>
</protein>
<reference evidence="1" key="1">
    <citation type="submission" date="2016-04" db="EMBL/GenBank/DDBJ databases">
        <authorList>
            <person name="Calderon-Fernandez G.M.Sr."/>
        </authorList>
    </citation>
    <scope>NUCLEOTIDE SEQUENCE</scope>
    <source>
        <strain evidence="1">Int1</strain>
        <tissue evidence="1">Integument</tissue>
    </source>
</reference>